<dbReference type="Pfam" id="PF07743">
    <property type="entry name" value="HSCB_C"/>
    <property type="match status" value="1"/>
</dbReference>
<sequence>MDYFSLFNLKKKFKIDKELLTQNFYKLQLKFHPDLFISKSEHEKKIVLKKSIKINQGYTTLKDSLSRALYLLSLNGLKISQEKISFYNQDFLKKYFSFYEELDFLTKNTVDKEKIKIYLKKIQKKIKSYEDIIEVEFNKKNWDKFIQAVIKLRFFKNMQTRLKTNNIILYR</sequence>
<accession>A0A2U8DED4</accession>
<dbReference type="AlphaFoldDB" id="A0A2U8DED4"/>
<keyword evidence="3 7" id="KW-0143">Chaperone</keyword>
<dbReference type="InterPro" id="IPR036386">
    <property type="entry name" value="HscB_C_sf"/>
</dbReference>
<reference evidence="9 10" key="1">
    <citation type="submission" date="2018-04" db="EMBL/GenBank/DDBJ databases">
        <title>Genome sequence of Buchnera aphidicola from Melaphis sacchari.</title>
        <authorList>
            <person name="Geib S.M."/>
            <person name="Palmer N.A."/>
            <person name="Sattler S.E."/>
            <person name="Sarath G."/>
        </authorList>
    </citation>
    <scope>NUCLEOTIDE SEQUENCE [LARGE SCALE GENOMIC DNA]</scope>
    <source>
        <strain evidence="9 10">LSU</strain>
    </source>
</reference>
<dbReference type="GO" id="GO:0051259">
    <property type="term" value="P:protein complex oligomerization"/>
    <property type="evidence" value="ECO:0007669"/>
    <property type="project" value="InterPro"/>
</dbReference>
<dbReference type="GO" id="GO:0044571">
    <property type="term" value="P:[2Fe-2S] cluster assembly"/>
    <property type="evidence" value="ECO:0007669"/>
    <property type="project" value="InterPro"/>
</dbReference>
<evidence type="ECO:0000259" key="8">
    <source>
        <dbReference type="PROSITE" id="PS50076"/>
    </source>
</evidence>
<protein>
    <recommendedName>
        <fullName evidence="2 7">Co-chaperone protein HscB</fullName>
    </recommendedName>
    <alternativeName>
        <fullName evidence="6 7">Hsc20</fullName>
    </alternativeName>
</protein>
<evidence type="ECO:0000256" key="5">
    <source>
        <dbReference type="ARBA" id="ARBA00025986"/>
    </source>
</evidence>
<comment type="function">
    <text evidence="4 7">Co-chaperone involved in the maturation of iron-sulfur cluster-containing proteins. Seems to help targeting proteins to be folded toward HscA.</text>
</comment>
<dbReference type="HAMAP" id="MF_00682">
    <property type="entry name" value="HscB"/>
    <property type="match status" value="1"/>
</dbReference>
<dbReference type="GO" id="GO:0006457">
    <property type="term" value="P:protein folding"/>
    <property type="evidence" value="ECO:0007669"/>
    <property type="project" value="UniProtKB-UniRule"/>
</dbReference>
<dbReference type="Proteomes" id="UP000244884">
    <property type="component" value="Chromosome"/>
</dbReference>
<dbReference type="NCBIfam" id="TIGR00714">
    <property type="entry name" value="hscB"/>
    <property type="match status" value="1"/>
</dbReference>
<dbReference type="GO" id="GO:0051087">
    <property type="term" value="F:protein-folding chaperone binding"/>
    <property type="evidence" value="ECO:0007669"/>
    <property type="project" value="InterPro"/>
</dbReference>
<evidence type="ECO:0000256" key="3">
    <source>
        <dbReference type="ARBA" id="ARBA00023186"/>
    </source>
</evidence>
<evidence type="ECO:0000256" key="1">
    <source>
        <dbReference type="ARBA" id="ARBA00010476"/>
    </source>
</evidence>
<dbReference type="CDD" id="cd06257">
    <property type="entry name" value="DnaJ"/>
    <property type="match status" value="1"/>
</dbReference>
<organism evidence="9 10">
    <name type="scientific">Buchnera aphidicola</name>
    <name type="common">Melanaphis sacchari</name>
    <dbReference type="NCBI Taxonomy" id="2173854"/>
    <lineage>
        <taxon>Bacteria</taxon>
        <taxon>Pseudomonadati</taxon>
        <taxon>Pseudomonadota</taxon>
        <taxon>Gammaproteobacteria</taxon>
        <taxon>Enterobacterales</taxon>
        <taxon>Erwiniaceae</taxon>
        <taxon>Buchnera</taxon>
    </lineage>
</organism>
<dbReference type="SUPFAM" id="SSF46565">
    <property type="entry name" value="Chaperone J-domain"/>
    <property type="match status" value="1"/>
</dbReference>
<dbReference type="InterPro" id="IPR009073">
    <property type="entry name" value="HscB_oligo_C"/>
</dbReference>
<dbReference type="RefSeq" id="WP_158340999.1">
    <property type="nucleotide sequence ID" value="NZ_CP029161.1"/>
</dbReference>
<dbReference type="InterPro" id="IPR036869">
    <property type="entry name" value="J_dom_sf"/>
</dbReference>
<dbReference type="PANTHER" id="PTHR14021:SF15">
    <property type="entry name" value="IRON-SULFUR CLUSTER CO-CHAPERONE PROTEIN HSCB"/>
    <property type="match status" value="1"/>
</dbReference>
<dbReference type="GO" id="GO:0001671">
    <property type="term" value="F:ATPase activator activity"/>
    <property type="evidence" value="ECO:0007669"/>
    <property type="project" value="InterPro"/>
</dbReference>
<evidence type="ECO:0000256" key="7">
    <source>
        <dbReference type="HAMAP-Rule" id="MF_00682"/>
    </source>
</evidence>
<gene>
    <name evidence="7 9" type="primary">hscB</name>
    <name evidence="9" type="ORF">DD681_00025</name>
</gene>
<name>A0A2U8DED4_9GAMM</name>
<evidence type="ECO:0000256" key="4">
    <source>
        <dbReference type="ARBA" id="ARBA00025596"/>
    </source>
</evidence>
<dbReference type="PROSITE" id="PS50076">
    <property type="entry name" value="DNAJ_2"/>
    <property type="match status" value="1"/>
</dbReference>
<dbReference type="OrthoDB" id="287587at2"/>
<proteinExistence type="inferred from homology"/>
<evidence type="ECO:0000313" key="9">
    <source>
        <dbReference type="EMBL" id="AWH90228.1"/>
    </source>
</evidence>
<feature type="domain" description="J" evidence="8">
    <location>
        <begin position="2"/>
        <end position="74"/>
    </location>
</feature>
<evidence type="ECO:0000313" key="10">
    <source>
        <dbReference type="Proteomes" id="UP000244884"/>
    </source>
</evidence>
<evidence type="ECO:0000256" key="2">
    <source>
        <dbReference type="ARBA" id="ARBA00017570"/>
    </source>
</evidence>
<evidence type="ECO:0000256" key="6">
    <source>
        <dbReference type="ARBA" id="ARBA00030734"/>
    </source>
</evidence>
<comment type="similarity">
    <text evidence="1 7">Belongs to the HscB family.</text>
</comment>
<dbReference type="SUPFAM" id="SSF47144">
    <property type="entry name" value="HSC20 (HSCB), C-terminal oligomerisation domain"/>
    <property type="match status" value="1"/>
</dbReference>
<dbReference type="Gene3D" id="1.10.287.110">
    <property type="entry name" value="DnaJ domain"/>
    <property type="match status" value="1"/>
</dbReference>
<comment type="subunit">
    <text evidence="5 7">Interacts with HscA and stimulates its ATPase activity. Interacts with IscU.</text>
</comment>
<dbReference type="InterPro" id="IPR001623">
    <property type="entry name" value="DnaJ_domain"/>
</dbReference>
<dbReference type="EMBL" id="CP029161">
    <property type="protein sequence ID" value="AWH90228.1"/>
    <property type="molecule type" value="Genomic_DNA"/>
</dbReference>
<dbReference type="PANTHER" id="PTHR14021">
    <property type="entry name" value="IRON-SULFUR CLUSTER CO-CHAPERONE PROTEIN HSCB"/>
    <property type="match status" value="1"/>
</dbReference>
<dbReference type="Gene3D" id="1.20.1280.20">
    <property type="entry name" value="HscB, C-terminal domain"/>
    <property type="match status" value="1"/>
</dbReference>
<dbReference type="SMART" id="SM00271">
    <property type="entry name" value="DnaJ"/>
    <property type="match status" value="1"/>
</dbReference>
<dbReference type="InterPro" id="IPR004640">
    <property type="entry name" value="HscB"/>
</dbReference>